<dbReference type="Pfam" id="PF00535">
    <property type="entry name" value="Glycos_transf_2"/>
    <property type="match status" value="1"/>
</dbReference>
<organism evidence="2 3">
    <name type="scientific">Candidatus Magasanikbacteria bacterium CG10_big_fil_rev_8_21_14_0_10_43_6</name>
    <dbReference type="NCBI Taxonomy" id="1974650"/>
    <lineage>
        <taxon>Bacteria</taxon>
        <taxon>Candidatus Magasanikiibacteriota</taxon>
    </lineage>
</organism>
<accession>A0A2M6W1L2</accession>
<evidence type="ECO:0000259" key="1">
    <source>
        <dbReference type="Pfam" id="PF00535"/>
    </source>
</evidence>
<dbReference type="Gene3D" id="3.90.550.10">
    <property type="entry name" value="Spore Coat Polysaccharide Biosynthesis Protein SpsA, Chain A"/>
    <property type="match status" value="1"/>
</dbReference>
<dbReference type="EMBL" id="PFBZ01000079">
    <property type="protein sequence ID" value="PIT86668.1"/>
    <property type="molecule type" value="Genomic_DNA"/>
</dbReference>
<protein>
    <recommendedName>
        <fullName evidence="1">Glycosyltransferase 2-like domain-containing protein</fullName>
    </recommendedName>
</protein>
<dbReference type="AlphaFoldDB" id="A0A2M6W1L2"/>
<name>A0A2M6W1L2_9BACT</name>
<reference evidence="3" key="1">
    <citation type="submission" date="2017-09" db="EMBL/GenBank/DDBJ databases">
        <title>Depth-based differentiation of microbial function through sediment-hosted aquifers and enrichment of novel symbionts in the deep terrestrial subsurface.</title>
        <authorList>
            <person name="Probst A.J."/>
            <person name="Ladd B."/>
            <person name="Jarett J.K."/>
            <person name="Geller-Mcgrath D.E."/>
            <person name="Sieber C.M.K."/>
            <person name="Emerson J.B."/>
            <person name="Anantharaman K."/>
            <person name="Thomas B.C."/>
            <person name="Malmstrom R."/>
            <person name="Stieglmeier M."/>
            <person name="Klingl A."/>
            <person name="Woyke T."/>
            <person name="Ryan C.M."/>
            <person name="Banfield J.F."/>
        </authorList>
    </citation>
    <scope>NUCLEOTIDE SEQUENCE [LARGE SCALE GENOMIC DNA]</scope>
</reference>
<feature type="domain" description="Glycosyltransferase 2-like" evidence="1">
    <location>
        <begin position="6"/>
        <end position="120"/>
    </location>
</feature>
<gene>
    <name evidence="2" type="ORF">COU33_01870</name>
</gene>
<dbReference type="PANTHER" id="PTHR43685">
    <property type="entry name" value="GLYCOSYLTRANSFERASE"/>
    <property type="match status" value="1"/>
</dbReference>
<dbReference type="InterPro" id="IPR001173">
    <property type="entry name" value="Glyco_trans_2-like"/>
</dbReference>
<dbReference type="CDD" id="cd00761">
    <property type="entry name" value="Glyco_tranf_GTA_type"/>
    <property type="match status" value="1"/>
</dbReference>
<dbReference type="PANTHER" id="PTHR43685:SF2">
    <property type="entry name" value="GLYCOSYLTRANSFERASE 2-LIKE DOMAIN-CONTAINING PROTEIN"/>
    <property type="match status" value="1"/>
</dbReference>
<dbReference type="Proteomes" id="UP000229362">
    <property type="component" value="Unassembled WGS sequence"/>
</dbReference>
<dbReference type="InterPro" id="IPR029044">
    <property type="entry name" value="Nucleotide-diphossugar_trans"/>
</dbReference>
<evidence type="ECO:0000313" key="2">
    <source>
        <dbReference type="EMBL" id="PIT86668.1"/>
    </source>
</evidence>
<dbReference type="SUPFAM" id="SSF53448">
    <property type="entry name" value="Nucleotide-diphospho-sugar transferases"/>
    <property type="match status" value="1"/>
</dbReference>
<comment type="caution">
    <text evidence="2">The sequence shown here is derived from an EMBL/GenBank/DDBJ whole genome shotgun (WGS) entry which is preliminary data.</text>
</comment>
<evidence type="ECO:0000313" key="3">
    <source>
        <dbReference type="Proteomes" id="UP000229362"/>
    </source>
</evidence>
<proteinExistence type="predicted"/>
<sequence length="239" mass="26753">MKPQISIIIPVYNHTGALTRALASVAAQTYRPIEVIVVDDGSDIPLELSLPSAEPIDFHLIRQENAGAPAARNAGFRASKGEYVIFWDADVEADPTLLAQMAGVLMEQPHISFVYSNHTIVLHNNIKKSMPACTFDLHALQENNYIHSTSLVRRGAVVTWDESLQRFQDWDFWLQIATAGGVGKWIDESLFTIVAKGTMSGWLPRCAYSPPWRWLPGIHARVRAYEQAKAIVQKKYQVI</sequence>
<dbReference type="InterPro" id="IPR050834">
    <property type="entry name" value="Glycosyltransf_2"/>
</dbReference>